<evidence type="ECO:0000259" key="1">
    <source>
        <dbReference type="Pfam" id="PF00534"/>
    </source>
</evidence>
<dbReference type="CDD" id="cd03801">
    <property type="entry name" value="GT4_PimA-like"/>
    <property type="match status" value="1"/>
</dbReference>
<dbReference type="SUPFAM" id="SSF53756">
    <property type="entry name" value="UDP-Glycosyltransferase/glycogen phosphorylase"/>
    <property type="match status" value="2"/>
</dbReference>
<dbReference type="EMBL" id="BJUK01000033">
    <property type="protein sequence ID" value="GEK48331.1"/>
    <property type="molecule type" value="Genomic_DNA"/>
</dbReference>
<feature type="domain" description="Glycosyl transferase family 1" evidence="1">
    <location>
        <begin position="221"/>
        <end position="393"/>
    </location>
</feature>
<protein>
    <recommendedName>
        <fullName evidence="1">Glycosyl transferase family 1 domain-containing protein</fullName>
    </recommendedName>
</protein>
<dbReference type="PANTHER" id="PTHR46401:SF9">
    <property type="entry name" value="MANNOSYLTRANSFERASE A"/>
    <property type="match status" value="1"/>
</dbReference>
<feature type="domain" description="Glycosyl transferase family 1" evidence="1">
    <location>
        <begin position="670"/>
        <end position="814"/>
    </location>
</feature>
<dbReference type="InterPro" id="IPR001296">
    <property type="entry name" value="Glyco_trans_1"/>
</dbReference>
<dbReference type="CDD" id="cd03809">
    <property type="entry name" value="GT4_MtfB-like"/>
    <property type="match status" value="1"/>
</dbReference>
<dbReference type="AlphaFoldDB" id="A0A510XBD9"/>
<dbReference type="Pfam" id="PF00534">
    <property type="entry name" value="Glycos_transf_1"/>
    <property type="match status" value="2"/>
</dbReference>
<evidence type="ECO:0000313" key="3">
    <source>
        <dbReference type="Proteomes" id="UP000321275"/>
    </source>
</evidence>
<dbReference type="Proteomes" id="UP000321275">
    <property type="component" value="Unassembled WGS sequence"/>
</dbReference>
<dbReference type="RefSeq" id="WP_186809988.1">
    <property type="nucleotide sequence ID" value="NZ_BJUK01000033.1"/>
</dbReference>
<comment type="caution">
    <text evidence="2">The sequence shown here is derived from an EMBL/GenBank/DDBJ whole genome shotgun (WGS) entry which is preliminary data.</text>
</comment>
<dbReference type="Gene3D" id="3.40.50.2000">
    <property type="entry name" value="Glycogen Phosphorylase B"/>
    <property type="match status" value="2"/>
</dbReference>
<sequence length="858" mass="95412">MGLDALLASSDPELPASRPRLAFISPLPPEATGIADYSAELLPYLAAHYEITLVVSQPVVEAALVERFAVMEPEAFRACSHEFDRILYQVGNSPYHAFQFDLLRDHPGTVVLHDIYLFDAVWWLADSGLWPDGLRQRLFQDHGYPAVLALDAYAQRDSQGGRGPEEYPVNGFVTQEAAGLIYHSHFAESLDRHWRVEAWQEPAAVIPHLRELPTLASAGERRDKRRALGIDDDACLIASFGGINPKKLTDRLVEAFLEGDWSQQDDVYLILVGAQHSGAFGQQLERRLREHPRGKRVRVTGYVDRQEYLDWLQVVDIAVQLRQQSRGESSGAILDAMAHGLAVVANAHGSSAELPAEAMAMLPDAIDAEALSTILGELVTRPDARRDKGRLARDWVATHLDPPSVAMAYRDAIERFAKQSRRQRREAWLDDLALLPGLADKSADDLAAVTRALSDVDSLAPQGAPRLLFDVSTIAWHDLKTGIERVTRRLADHLLRHPPAGWRVELIRWGGEDFHLARGFASDQLGIPSPGPDRPYQPRPGDVYISVEWAPPLLEQAGEALKRLRANGVRCYFTVHDLLPLHLPDCFPADVPITMRRWFTAIAELADGITCVSATVAEDVRQHLHQLSLDEAQHPWVDYFHLGADFAGRGEPQPLSAREQRLLATLAALDGATLLMVGTMEPRKGHQQVVDALTLCWQRRVPLNLIIIGKQGWQVDELVRQLKQHPQRQQRLFWLDGVSDALLKRLYQQGDALVAASLGEGFGLPLIEAAQHGLGIIARDIPVFREVAGPYADYFRGDTGEALAEELIAWFERWQQGQQSHSQGMPFNHWSQSAEQWLAPILADLPTCPAPGQPGETA</sequence>
<reference evidence="2 3" key="1">
    <citation type="submission" date="2019-07" db="EMBL/GenBank/DDBJ databases">
        <title>Whole genome shotgun sequence of Halomonas pacifica NBRC 102220.</title>
        <authorList>
            <person name="Hosoyama A."/>
            <person name="Uohara A."/>
            <person name="Ohji S."/>
            <person name="Ichikawa N."/>
        </authorList>
    </citation>
    <scope>NUCLEOTIDE SEQUENCE [LARGE SCALE GENOMIC DNA]</scope>
    <source>
        <strain evidence="2 3">NBRC 102220</strain>
    </source>
</reference>
<accession>A0A510XBD9</accession>
<dbReference type="GO" id="GO:0016757">
    <property type="term" value="F:glycosyltransferase activity"/>
    <property type="evidence" value="ECO:0007669"/>
    <property type="project" value="InterPro"/>
</dbReference>
<keyword evidence="3" id="KW-1185">Reference proteome</keyword>
<dbReference type="PANTHER" id="PTHR46401">
    <property type="entry name" value="GLYCOSYLTRANSFERASE WBBK-RELATED"/>
    <property type="match status" value="1"/>
</dbReference>
<gene>
    <name evidence="2" type="ORF">HPA02_26140</name>
</gene>
<evidence type="ECO:0000313" key="2">
    <source>
        <dbReference type="EMBL" id="GEK48331.1"/>
    </source>
</evidence>
<dbReference type="GO" id="GO:0009103">
    <property type="term" value="P:lipopolysaccharide biosynthetic process"/>
    <property type="evidence" value="ECO:0007669"/>
    <property type="project" value="TreeGrafter"/>
</dbReference>
<proteinExistence type="predicted"/>
<name>A0A510XBD9_9GAMM</name>
<organism evidence="2 3">
    <name type="scientific">Bisbaumannia pacifica</name>
    <dbReference type="NCBI Taxonomy" id="77098"/>
    <lineage>
        <taxon>Bacteria</taxon>
        <taxon>Pseudomonadati</taxon>
        <taxon>Pseudomonadota</taxon>
        <taxon>Gammaproteobacteria</taxon>
        <taxon>Oceanospirillales</taxon>
        <taxon>Halomonadaceae</taxon>
        <taxon>Bisbaumannia</taxon>
    </lineage>
</organism>